<reference evidence="3 4" key="1">
    <citation type="submission" date="2016-10" db="EMBL/GenBank/DDBJ databases">
        <authorList>
            <person name="de Groot N.N."/>
        </authorList>
    </citation>
    <scope>NUCLEOTIDE SEQUENCE [LARGE SCALE GENOMIC DNA]</scope>
    <source>
        <strain evidence="3 4">CGMCC 1.10836</strain>
    </source>
</reference>
<feature type="compositionally biased region" description="Basic and acidic residues" evidence="1">
    <location>
        <begin position="238"/>
        <end position="249"/>
    </location>
</feature>
<dbReference type="Pfam" id="PF20057">
    <property type="entry name" value="DUF6456"/>
    <property type="match status" value="1"/>
</dbReference>
<evidence type="ECO:0000256" key="1">
    <source>
        <dbReference type="SAM" id="MobiDB-lite"/>
    </source>
</evidence>
<evidence type="ECO:0000313" key="3">
    <source>
        <dbReference type="EMBL" id="SEN84440.1"/>
    </source>
</evidence>
<feature type="domain" description="DUF6456" evidence="2">
    <location>
        <begin position="250"/>
        <end position="384"/>
    </location>
</feature>
<feature type="region of interest" description="Disordered" evidence="1">
    <location>
        <begin position="221"/>
        <end position="250"/>
    </location>
</feature>
<accession>A0A1H8JUN1</accession>
<sequence>MLRKVENVQDGIKSLARAAQDGVMGSNLSSEFSLPAWLPDAARLYLDHTEQGVSLRQLAKREGCHASTVLRQVRRTECRRDDPLVDEALCALGRVQDNDPCNSSDKEASPMTAPIRQETMTMDEATILREGRTVLRRLAEVDTVLAIAHDMEKAAVLRSFADGRTVRLAVIDRALAQAFALKEWIGCEKQGRISSYHITAVGRAALKRMQAGPEGMAEAQTAFGDQHRDWEPLGSGRDTGRDLGEDKRGRYNSAESPVQVLARRRDRDGKSFLSAELVTAAEQLRMDFELAQMGPRVTQNWERFLTGGDRGGFAPGGGTGGAADARERVSGALRDLGPGLGDMVLRCCCFLEGLEVAEQRMGWSARSGKIVLRIALQRLRLHYETLYGKHGPMIG</sequence>
<dbReference type="EMBL" id="FOCO01000027">
    <property type="protein sequence ID" value="SEN84440.1"/>
    <property type="molecule type" value="Genomic_DNA"/>
</dbReference>
<name>A0A1H8JUN1_9RHOB</name>
<dbReference type="InterPro" id="IPR045599">
    <property type="entry name" value="DUF6456"/>
</dbReference>
<keyword evidence="4" id="KW-1185">Reference proteome</keyword>
<evidence type="ECO:0000259" key="2">
    <source>
        <dbReference type="Pfam" id="PF20057"/>
    </source>
</evidence>
<protein>
    <recommendedName>
        <fullName evidence="2">DUF6456 domain-containing protein</fullName>
    </recommendedName>
</protein>
<proteinExistence type="predicted"/>
<dbReference type="STRING" id="1077947.SAMN05216227_102729"/>
<evidence type="ECO:0000313" key="4">
    <source>
        <dbReference type="Proteomes" id="UP000183002"/>
    </source>
</evidence>
<dbReference type="Proteomes" id="UP000183002">
    <property type="component" value="Unassembled WGS sequence"/>
</dbReference>
<gene>
    <name evidence="3" type="ORF">SAMN05216227_102729</name>
</gene>
<dbReference type="AlphaFoldDB" id="A0A1H8JUN1"/>
<organism evidence="3 4">
    <name type="scientific">Pseudorhodobacter antarcticus</name>
    <dbReference type="NCBI Taxonomy" id="1077947"/>
    <lineage>
        <taxon>Bacteria</taxon>
        <taxon>Pseudomonadati</taxon>
        <taxon>Pseudomonadota</taxon>
        <taxon>Alphaproteobacteria</taxon>
        <taxon>Rhodobacterales</taxon>
        <taxon>Paracoccaceae</taxon>
        <taxon>Pseudorhodobacter</taxon>
    </lineage>
</organism>